<dbReference type="OrthoDB" id="679921at2"/>
<dbReference type="RefSeq" id="WP_072714858.1">
    <property type="nucleotide sequence ID" value="NZ_FRAU01000002.1"/>
</dbReference>
<sequence>MKRYTLLTCVGLLSAGLLGCSPVTFSASVADNTEQTARPPRPRVLDTKPGVQLWGENCIRCHNAPPPAAFGDPEWEIITHHMRVRANLTEEEVQKIRAFLISSNG</sequence>
<feature type="signal peptide" evidence="1">
    <location>
        <begin position="1"/>
        <end position="26"/>
    </location>
</feature>
<gene>
    <name evidence="2" type="ORF">SAMN04488087_1007</name>
</gene>
<dbReference type="InterPro" id="IPR036909">
    <property type="entry name" value="Cyt_c-like_dom_sf"/>
</dbReference>
<dbReference type="PROSITE" id="PS51257">
    <property type="entry name" value="PROKAR_LIPOPROTEIN"/>
    <property type="match status" value="1"/>
</dbReference>
<organism evidence="2 3">
    <name type="scientific">Rhodothermus profundi</name>
    <dbReference type="NCBI Taxonomy" id="633813"/>
    <lineage>
        <taxon>Bacteria</taxon>
        <taxon>Pseudomonadati</taxon>
        <taxon>Rhodothermota</taxon>
        <taxon>Rhodothermia</taxon>
        <taxon>Rhodothermales</taxon>
        <taxon>Rhodothermaceae</taxon>
        <taxon>Rhodothermus</taxon>
    </lineage>
</organism>
<feature type="chain" id="PRO_5013178242" description="Dihaem cytochrome c" evidence="1">
    <location>
        <begin position="27"/>
        <end position="105"/>
    </location>
</feature>
<evidence type="ECO:0008006" key="4">
    <source>
        <dbReference type="Google" id="ProtNLM"/>
    </source>
</evidence>
<reference evidence="3" key="1">
    <citation type="submission" date="2016-11" db="EMBL/GenBank/DDBJ databases">
        <authorList>
            <person name="Varghese N."/>
            <person name="Submissions S."/>
        </authorList>
    </citation>
    <scope>NUCLEOTIDE SEQUENCE [LARGE SCALE GENOMIC DNA]</scope>
    <source>
        <strain evidence="3">DSM 22212</strain>
    </source>
</reference>
<accession>A0A1M6RY43</accession>
<evidence type="ECO:0000313" key="3">
    <source>
        <dbReference type="Proteomes" id="UP000185812"/>
    </source>
</evidence>
<keyword evidence="3" id="KW-1185">Reference proteome</keyword>
<proteinExistence type="predicted"/>
<dbReference type="AlphaFoldDB" id="A0A1M6RY43"/>
<dbReference type="EMBL" id="FRAU01000002">
    <property type="protein sequence ID" value="SHK37462.1"/>
    <property type="molecule type" value="Genomic_DNA"/>
</dbReference>
<evidence type="ECO:0000313" key="2">
    <source>
        <dbReference type="EMBL" id="SHK37462.1"/>
    </source>
</evidence>
<dbReference type="SUPFAM" id="SSF46626">
    <property type="entry name" value="Cytochrome c"/>
    <property type="match status" value="1"/>
</dbReference>
<evidence type="ECO:0000256" key="1">
    <source>
        <dbReference type="SAM" id="SignalP"/>
    </source>
</evidence>
<dbReference type="STRING" id="633813.SAMN04488087_1007"/>
<dbReference type="GO" id="GO:0009055">
    <property type="term" value="F:electron transfer activity"/>
    <property type="evidence" value="ECO:0007669"/>
    <property type="project" value="InterPro"/>
</dbReference>
<dbReference type="GO" id="GO:0020037">
    <property type="term" value="F:heme binding"/>
    <property type="evidence" value="ECO:0007669"/>
    <property type="project" value="InterPro"/>
</dbReference>
<protein>
    <recommendedName>
        <fullName evidence="4">Dihaem cytochrome c</fullName>
    </recommendedName>
</protein>
<keyword evidence="1" id="KW-0732">Signal</keyword>
<name>A0A1M6RY43_9BACT</name>
<dbReference type="Proteomes" id="UP000185812">
    <property type="component" value="Unassembled WGS sequence"/>
</dbReference>